<evidence type="ECO:0000259" key="6">
    <source>
        <dbReference type="Pfam" id="PF01094"/>
    </source>
</evidence>
<dbReference type="InterPro" id="IPR028082">
    <property type="entry name" value="Peripla_BP_I"/>
</dbReference>
<evidence type="ECO:0000256" key="4">
    <source>
        <dbReference type="ARBA" id="ARBA00023136"/>
    </source>
</evidence>
<proteinExistence type="predicted"/>
<evidence type="ECO:0000256" key="2">
    <source>
        <dbReference type="ARBA" id="ARBA00022692"/>
    </source>
</evidence>
<evidence type="ECO:0000256" key="3">
    <source>
        <dbReference type="ARBA" id="ARBA00022989"/>
    </source>
</evidence>
<sequence length="245" mass="27293">MQANFLIHLGEEAHVPIISFSATSSSLSYLRSPYFFRAALNDSSQVQPITAIIQAFGWKEVVPIYTENEYGEGLIPFLTDAFQENEIRVLYKSIIHPMASDEEIVAELYKLMTMQTQVFVVHMTCSLSARLFTKANEIGMMSEGESAARGRRRLAEPLPWCAPDPQQLVSELGLRKIEFFPKVPRFRSAQNPLLTIPGGRTPREESRTAKTEPRSLHTCPHALPEQSASATVSARAHTCRAVTGA</sequence>
<comment type="subcellular location">
    <subcellularLocation>
        <location evidence="1">Membrane</location>
    </subcellularLocation>
</comment>
<dbReference type="Proteomes" id="UP000593564">
    <property type="component" value="Unassembled WGS sequence"/>
</dbReference>
<keyword evidence="8" id="KW-1185">Reference proteome</keyword>
<dbReference type="EMBL" id="JACBKZ010000001">
    <property type="protein sequence ID" value="KAF5960304.1"/>
    <property type="molecule type" value="Genomic_DNA"/>
</dbReference>
<dbReference type="AlphaFoldDB" id="A0A7J7I7H0"/>
<protein>
    <recommendedName>
        <fullName evidence="6">Receptor ligand binding region domain-containing protein</fullName>
    </recommendedName>
</protein>
<dbReference type="InterPro" id="IPR001828">
    <property type="entry name" value="ANF_lig-bd_rcpt"/>
</dbReference>
<organism evidence="7 8">
    <name type="scientific">Camellia sinensis</name>
    <name type="common">Tea plant</name>
    <name type="synonym">Thea sinensis</name>
    <dbReference type="NCBI Taxonomy" id="4442"/>
    <lineage>
        <taxon>Eukaryota</taxon>
        <taxon>Viridiplantae</taxon>
        <taxon>Streptophyta</taxon>
        <taxon>Embryophyta</taxon>
        <taxon>Tracheophyta</taxon>
        <taxon>Spermatophyta</taxon>
        <taxon>Magnoliopsida</taxon>
        <taxon>eudicotyledons</taxon>
        <taxon>Gunneridae</taxon>
        <taxon>Pentapetalae</taxon>
        <taxon>asterids</taxon>
        <taxon>Ericales</taxon>
        <taxon>Theaceae</taxon>
        <taxon>Camellia</taxon>
    </lineage>
</organism>
<evidence type="ECO:0000313" key="8">
    <source>
        <dbReference type="Proteomes" id="UP000593564"/>
    </source>
</evidence>
<comment type="caution">
    <text evidence="7">The sequence shown here is derived from an EMBL/GenBank/DDBJ whole genome shotgun (WGS) entry which is preliminary data.</text>
</comment>
<keyword evidence="3" id="KW-1133">Transmembrane helix</keyword>
<feature type="domain" description="Receptor ligand binding region" evidence="6">
    <location>
        <begin position="2"/>
        <end position="144"/>
    </location>
</feature>
<dbReference type="SUPFAM" id="SSF53822">
    <property type="entry name" value="Periplasmic binding protein-like I"/>
    <property type="match status" value="1"/>
</dbReference>
<dbReference type="PANTHER" id="PTHR34836">
    <property type="entry name" value="OS06G0188250 PROTEIN"/>
    <property type="match status" value="1"/>
</dbReference>
<evidence type="ECO:0000256" key="5">
    <source>
        <dbReference type="SAM" id="MobiDB-lite"/>
    </source>
</evidence>
<evidence type="ECO:0000313" key="7">
    <source>
        <dbReference type="EMBL" id="KAF5960304.1"/>
    </source>
</evidence>
<reference evidence="7 8" key="2">
    <citation type="submission" date="2020-07" db="EMBL/GenBank/DDBJ databases">
        <title>Genome assembly of wild tea tree DASZ reveals pedigree and selection history of tea varieties.</title>
        <authorList>
            <person name="Zhang W."/>
        </authorList>
    </citation>
    <scope>NUCLEOTIDE SEQUENCE [LARGE SCALE GENOMIC DNA]</scope>
    <source>
        <strain evidence="8">cv. G240</strain>
        <tissue evidence="7">Leaf</tissue>
    </source>
</reference>
<dbReference type="Pfam" id="PF01094">
    <property type="entry name" value="ANF_receptor"/>
    <property type="match status" value="1"/>
</dbReference>
<dbReference type="Gene3D" id="3.40.50.2300">
    <property type="match status" value="1"/>
</dbReference>
<reference evidence="8" key="1">
    <citation type="journal article" date="2020" name="Nat. Commun.">
        <title>Genome assembly of wild tea tree DASZ reveals pedigree and selection history of tea varieties.</title>
        <authorList>
            <person name="Zhang W."/>
            <person name="Zhang Y."/>
            <person name="Qiu H."/>
            <person name="Guo Y."/>
            <person name="Wan H."/>
            <person name="Zhang X."/>
            <person name="Scossa F."/>
            <person name="Alseekh S."/>
            <person name="Zhang Q."/>
            <person name="Wang P."/>
            <person name="Xu L."/>
            <person name="Schmidt M.H."/>
            <person name="Jia X."/>
            <person name="Li D."/>
            <person name="Zhu A."/>
            <person name="Guo F."/>
            <person name="Chen W."/>
            <person name="Ni D."/>
            <person name="Usadel B."/>
            <person name="Fernie A.R."/>
            <person name="Wen W."/>
        </authorList>
    </citation>
    <scope>NUCLEOTIDE SEQUENCE [LARGE SCALE GENOMIC DNA]</scope>
    <source>
        <strain evidence="8">cv. G240</strain>
    </source>
</reference>
<keyword evidence="4" id="KW-0472">Membrane</keyword>
<keyword evidence="2" id="KW-0812">Transmembrane</keyword>
<dbReference type="InterPro" id="IPR015683">
    <property type="entry name" value="Ionotropic_Glu_rcpt"/>
</dbReference>
<dbReference type="GO" id="GO:0016020">
    <property type="term" value="C:membrane"/>
    <property type="evidence" value="ECO:0007669"/>
    <property type="project" value="UniProtKB-SubCell"/>
</dbReference>
<gene>
    <name evidence="7" type="ORF">HYC85_001513</name>
</gene>
<dbReference type="PANTHER" id="PTHR34836:SF1">
    <property type="entry name" value="OS09G0428600 PROTEIN"/>
    <property type="match status" value="1"/>
</dbReference>
<feature type="region of interest" description="Disordered" evidence="5">
    <location>
        <begin position="191"/>
        <end position="219"/>
    </location>
</feature>
<accession>A0A7J7I7H0</accession>
<evidence type="ECO:0000256" key="1">
    <source>
        <dbReference type="ARBA" id="ARBA00004370"/>
    </source>
</evidence>
<name>A0A7J7I7H0_CAMSI</name>
<feature type="compositionally biased region" description="Basic and acidic residues" evidence="5">
    <location>
        <begin position="201"/>
        <end position="215"/>
    </location>
</feature>